<dbReference type="EMBL" id="PDLN01000031">
    <property type="protein sequence ID" value="RDW56345.1"/>
    <property type="molecule type" value="Genomic_DNA"/>
</dbReference>
<dbReference type="InterPro" id="IPR036864">
    <property type="entry name" value="Zn2-C6_fun-type_DNA-bd_sf"/>
</dbReference>
<dbReference type="GO" id="GO:0005634">
    <property type="term" value="C:nucleus"/>
    <property type="evidence" value="ECO:0007669"/>
    <property type="project" value="UniProtKB-SubCell"/>
</dbReference>
<evidence type="ECO:0000313" key="5">
    <source>
        <dbReference type="EMBL" id="RDW56345.1"/>
    </source>
</evidence>
<dbReference type="SUPFAM" id="SSF57701">
    <property type="entry name" value="Zn2/Cys6 DNA-binding domain"/>
    <property type="match status" value="1"/>
</dbReference>
<reference evidence="5 6" key="1">
    <citation type="journal article" date="2018" name="IMA Fungus">
        <title>IMA Genome-F 9: Draft genome sequence of Annulohypoxylon stygium, Aspergillus mulundensis, Berkeleyomyces basicola (syn. Thielaviopsis basicola), Ceratocystis smalleyi, two Cercospora beticola strains, Coleophoma cylindrospora, Fusarium fracticaudum, Phialophora cf. hyalina, and Morchella septimelata.</title>
        <authorList>
            <person name="Wingfield B.D."/>
            <person name="Bills G.F."/>
            <person name="Dong Y."/>
            <person name="Huang W."/>
            <person name="Nel W.J."/>
            <person name="Swalarsk-Parry B.S."/>
            <person name="Vaghefi N."/>
            <person name="Wilken P.M."/>
            <person name="An Z."/>
            <person name="de Beer Z.W."/>
            <person name="De Vos L."/>
            <person name="Chen L."/>
            <person name="Duong T.A."/>
            <person name="Gao Y."/>
            <person name="Hammerbacher A."/>
            <person name="Kikkert J.R."/>
            <person name="Li Y."/>
            <person name="Li H."/>
            <person name="Li K."/>
            <person name="Li Q."/>
            <person name="Liu X."/>
            <person name="Ma X."/>
            <person name="Naidoo K."/>
            <person name="Pethybridge S.J."/>
            <person name="Sun J."/>
            <person name="Steenkamp E.T."/>
            <person name="van der Nest M.A."/>
            <person name="van Wyk S."/>
            <person name="Wingfield M.J."/>
            <person name="Xiong C."/>
            <person name="Yue Q."/>
            <person name="Zhang X."/>
        </authorList>
    </citation>
    <scope>NUCLEOTIDE SEQUENCE [LARGE SCALE GENOMIC DNA]</scope>
    <source>
        <strain evidence="5 6">BP5796</strain>
    </source>
</reference>
<evidence type="ECO:0000256" key="3">
    <source>
        <dbReference type="SAM" id="MobiDB-lite"/>
    </source>
</evidence>
<dbReference type="CDD" id="cd00067">
    <property type="entry name" value="GAL4"/>
    <property type="match status" value="1"/>
</dbReference>
<evidence type="ECO:0000259" key="4">
    <source>
        <dbReference type="PROSITE" id="PS50048"/>
    </source>
</evidence>
<dbReference type="SMART" id="SM00066">
    <property type="entry name" value="GAL4"/>
    <property type="match status" value="1"/>
</dbReference>
<dbReference type="AlphaFoldDB" id="A0A3D8Q235"/>
<evidence type="ECO:0000256" key="1">
    <source>
        <dbReference type="ARBA" id="ARBA00004123"/>
    </source>
</evidence>
<feature type="domain" description="Zn(2)-C6 fungal-type" evidence="4">
    <location>
        <begin position="31"/>
        <end position="61"/>
    </location>
</feature>
<feature type="compositionally biased region" description="Polar residues" evidence="3">
    <location>
        <begin position="1"/>
        <end position="12"/>
    </location>
</feature>
<dbReference type="InterPro" id="IPR001138">
    <property type="entry name" value="Zn2Cys6_DnaBD"/>
</dbReference>
<comment type="caution">
    <text evidence="5">The sequence shown here is derived from an EMBL/GenBank/DDBJ whole genome shotgun (WGS) entry which is preliminary data.</text>
</comment>
<feature type="region of interest" description="Disordered" evidence="3">
    <location>
        <begin position="1"/>
        <end position="21"/>
    </location>
</feature>
<organism evidence="5 6">
    <name type="scientific">Coleophoma crateriformis</name>
    <dbReference type="NCBI Taxonomy" id="565419"/>
    <lineage>
        <taxon>Eukaryota</taxon>
        <taxon>Fungi</taxon>
        <taxon>Dikarya</taxon>
        <taxon>Ascomycota</taxon>
        <taxon>Pezizomycotina</taxon>
        <taxon>Leotiomycetes</taxon>
        <taxon>Helotiales</taxon>
        <taxon>Dermateaceae</taxon>
        <taxon>Coleophoma</taxon>
    </lineage>
</organism>
<dbReference type="InterPro" id="IPR021858">
    <property type="entry name" value="Fun_TF"/>
</dbReference>
<evidence type="ECO:0000256" key="2">
    <source>
        <dbReference type="ARBA" id="ARBA00023242"/>
    </source>
</evidence>
<keyword evidence="2" id="KW-0539">Nucleus</keyword>
<dbReference type="PANTHER" id="PTHR37534:SF7">
    <property type="entry name" value="TRANSCRIPTIONAL ACTIVATOR PROTEIN UGA3"/>
    <property type="match status" value="1"/>
</dbReference>
<dbReference type="Pfam" id="PF11951">
    <property type="entry name" value="Fungal_trans_2"/>
    <property type="match status" value="1"/>
</dbReference>
<dbReference type="PANTHER" id="PTHR37534">
    <property type="entry name" value="TRANSCRIPTIONAL ACTIVATOR PROTEIN UGA3"/>
    <property type="match status" value="1"/>
</dbReference>
<protein>
    <recommendedName>
        <fullName evidence="4">Zn(2)-C6 fungal-type domain-containing protein</fullName>
    </recommendedName>
</protein>
<dbReference type="Pfam" id="PF00172">
    <property type="entry name" value="Zn_clus"/>
    <property type="match status" value="1"/>
</dbReference>
<evidence type="ECO:0000313" key="6">
    <source>
        <dbReference type="Proteomes" id="UP000256328"/>
    </source>
</evidence>
<keyword evidence="6" id="KW-1185">Reference proteome</keyword>
<dbReference type="PROSITE" id="PS50048">
    <property type="entry name" value="ZN2_CY6_FUNGAL_2"/>
    <property type="match status" value="1"/>
</dbReference>
<name>A0A3D8Q235_9HELO</name>
<sequence length="537" mass="61076">MNSALSPKSQAQLPDAHPYTTSKARLRTKTGCLTCRKRKLKCGEERPSCSKCSIAGRQCEWPKSGDLRDRRHCLPSNQLQSVMLMNGILGDDSRKDAEFAERGLYEAGQAKNLHLYRSPNMPTTIRSNLEAGLIHYYLDTFVSIVLLSNLDPRFYSEYRWHVVNLALNCDTVKCAVLACCATNKYMRSKDVRFHKLSMTYYSQAIEGVNQMIAQLSSADGSPGDALLTAVIYMYINTLWGSEVAQDAPKHVAGAMQLIKMRYADRSSPLYMTRPFDRVTTESVLYQSFLLSLRHPFELDFQVDEDYLARTESIYSSLTQLDPSTAAHSPVLGAPLPFYRLLLNIIQYHSSDKQLDPSVLAKMKSEMNYWETALMTRDKSDTESPLAQNPHMDTVGLYILAGSLLLDWIIELPDSQSRIDIFSLSSGGKLDDDCSISDNSSSKKPRWQLVQGLRILQGPCIHENWAHSFLGPWPMLIFGYAVETKEDIELIKKVLDIMWHRLGYGEIERTSKELERLWRLRKENNNSPQRTTVQRDVN</sequence>
<dbReference type="GO" id="GO:0008270">
    <property type="term" value="F:zinc ion binding"/>
    <property type="evidence" value="ECO:0007669"/>
    <property type="project" value="InterPro"/>
</dbReference>
<gene>
    <name evidence="5" type="ORF">BP5796_13256</name>
</gene>
<accession>A0A3D8Q235</accession>
<dbReference type="PROSITE" id="PS00463">
    <property type="entry name" value="ZN2_CY6_FUNGAL_1"/>
    <property type="match status" value="1"/>
</dbReference>
<proteinExistence type="predicted"/>
<comment type="subcellular location">
    <subcellularLocation>
        <location evidence="1">Nucleus</location>
    </subcellularLocation>
</comment>
<dbReference type="Proteomes" id="UP000256328">
    <property type="component" value="Unassembled WGS sequence"/>
</dbReference>
<dbReference type="OrthoDB" id="1919336at2759"/>
<dbReference type="Gene3D" id="4.10.240.10">
    <property type="entry name" value="Zn(2)-C6 fungal-type DNA-binding domain"/>
    <property type="match status" value="1"/>
</dbReference>
<dbReference type="GO" id="GO:0000981">
    <property type="term" value="F:DNA-binding transcription factor activity, RNA polymerase II-specific"/>
    <property type="evidence" value="ECO:0007669"/>
    <property type="project" value="InterPro"/>
</dbReference>
<dbReference type="GO" id="GO:0000976">
    <property type="term" value="F:transcription cis-regulatory region binding"/>
    <property type="evidence" value="ECO:0007669"/>
    <property type="project" value="TreeGrafter"/>
</dbReference>
<dbReference type="GO" id="GO:0045944">
    <property type="term" value="P:positive regulation of transcription by RNA polymerase II"/>
    <property type="evidence" value="ECO:0007669"/>
    <property type="project" value="TreeGrafter"/>
</dbReference>